<evidence type="ECO:0000256" key="4">
    <source>
        <dbReference type="ARBA" id="ARBA00023136"/>
    </source>
</evidence>
<comment type="subcellular location">
    <subcellularLocation>
        <location evidence="1">Membrane</location>
        <topology evidence="1">Multi-pass membrane protein</topology>
    </subcellularLocation>
</comment>
<dbReference type="AlphaFoldDB" id="A0A0N5ARD2"/>
<name>A0A0N5ARD2_9BILA</name>
<evidence type="ECO:0000256" key="2">
    <source>
        <dbReference type="ARBA" id="ARBA00022692"/>
    </source>
</evidence>
<comment type="similarity">
    <text evidence="5">Belongs to the ZIP transporter (TC 2.A.5) family. KE4/Catsup subfamily.</text>
</comment>
<feature type="transmembrane region" description="Helical" evidence="6">
    <location>
        <begin position="127"/>
        <end position="150"/>
    </location>
</feature>
<evidence type="ECO:0000256" key="5">
    <source>
        <dbReference type="ARBA" id="ARBA00038485"/>
    </source>
</evidence>
<keyword evidence="7" id="KW-1185">Reference proteome</keyword>
<dbReference type="GO" id="GO:0016020">
    <property type="term" value="C:membrane"/>
    <property type="evidence" value="ECO:0007669"/>
    <property type="project" value="UniProtKB-SubCell"/>
</dbReference>
<dbReference type="STRING" id="451379.A0A0N5ARD2"/>
<proteinExistence type="inferred from homology"/>
<keyword evidence="3 6" id="KW-1133">Transmembrane helix</keyword>
<keyword evidence="4 6" id="KW-0472">Membrane</keyword>
<reference evidence="8" key="1">
    <citation type="submission" date="2017-02" db="UniProtKB">
        <authorList>
            <consortium name="WormBaseParasite"/>
        </authorList>
    </citation>
    <scope>IDENTIFICATION</scope>
</reference>
<dbReference type="GO" id="GO:0005385">
    <property type="term" value="F:zinc ion transmembrane transporter activity"/>
    <property type="evidence" value="ECO:0007669"/>
    <property type="project" value="TreeGrafter"/>
</dbReference>
<feature type="transmembrane region" description="Helical" evidence="6">
    <location>
        <begin position="255"/>
        <end position="277"/>
    </location>
</feature>
<dbReference type="InterPro" id="IPR003689">
    <property type="entry name" value="ZIP"/>
</dbReference>
<evidence type="ECO:0000313" key="8">
    <source>
        <dbReference type="WBParaSite" id="SMUV_0000727501-mRNA-1"/>
    </source>
</evidence>
<feature type="transmembrane region" description="Helical" evidence="6">
    <location>
        <begin position="297"/>
        <end position="320"/>
    </location>
</feature>
<keyword evidence="2 6" id="KW-0812">Transmembrane</keyword>
<dbReference type="PANTHER" id="PTHR16950">
    <property type="entry name" value="ZINC TRANSPORTER SLC39A7 HISTIDINE-RICH MEMBRANE PROTEIN KE4"/>
    <property type="match status" value="1"/>
</dbReference>
<organism evidence="7 8">
    <name type="scientific">Syphacia muris</name>
    <dbReference type="NCBI Taxonomy" id="451379"/>
    <lineage>
        <taxon>Eukaryota</taxon>
        <taxon>Metazoa</taxon>
        <taxon>Ecdysozoa</taxon>
        <taxon>Nematoda</taxon>
        <taxon>Chromadorea</taxon>
        <taxon>Rhabditida</taxon>
        <taxon>Spirurina</taxon>
        <taxon>Oxyuridomorpha</taxon>
        <taxon>Oxyuroidea</taxon>
        <taxon>Oxyuridae</taxon>
        <taxon>Syphacia</taxon>
    </lineage>
</organism>
<accession>A0A0N5ARD2</accession>
<evidence type="ECO:0000256" key="1">
    <source>
        <dbReference type="ARBA" id="ARBA00004141"/>
    </source>
</evidence>
<dbReference type="PANTHER" id="PTHR16950:SF16">
    <property type="entry name" value="ZINC TRANSPORTER ZIP13"/>
    <property type="match status" value="1"/>
</dbReference>
<feature type="transmembrane region" description="Helical" evidence="6">
    <location>
        <begin position="170"/>
        <end position="189"/>
    </location>
</feature>
<evidence type="ECO:0000256" key="3">
    <source>
        <dbReference type="ARBA" id="ARBA00022989"/>
    </source>
</evidence>
<dbReference type="Proteomes" id="UP000046393">
    <property type="component" value="Unplaced"/>
</dbReference>
<dbReference type="WBParaSite" id="SMUV_0000727501-mRNA-1">
    <property type="protein sequence ID" value="SMUV_0000727501-mRNA-1"/>
    <property type="gene ID" value="SMUV_0000727501"/>
</dbReference>
<evidence type="ECO:0000313" key="7">
    <source>
        <dbReference type="Proteomes" id="UP000046393"/>
    </source>
</evidence>
<sequence>MQKKQLYGQLYSLSTRGLRDSTGVQLCLVLVLSLSRMGYKEIAEPAAQPLFGDPALVGGLLLENAEVLAKDVLTFHDEIPDALVDPNGNLVRDTRIIVQNQTKKRELEEQKLLKKQFSSNFGRSVDLGTWILAILSCACIVSCGVLPAVLLRWDGDIFSNSGGNKKSLKYLLSFATGSLLGDVFLHLLPEVWTSRNGCLPEFIHSSCNIEIWVLAGILSCFFIEKSFSTTLESQKRVCAIMNLCTNIADNFTHGLAVGASFLICPKLGCLTTFAIVIHELPHEISDFAILLRGNFSVWTAVEAQLLTAIGAIFGACFALYSHSVCVNDLATSRLLSFTAGSFINIGLCQIVPDLLQESNPKYYFVLS</sequence>
<dbReference type="Pfam" id="PF02535">
    <property type="entry name" value="Zip"/>
    <property type="match status" value="2"/>
</dbReference>
<evidence type="ECO:0000256" key="6">
    <source>
        <dbReference type="SAM" id="Phobius"/>
    </source>
</evidence>
<dbReference type="GO" id="GO:0006882">
    <property type="term" value="P:intracellular zinc ion homeostasis"/>
    <property type="evidence" value="ECO:0007669"/>
    <property type="project" value="TreeGrafter"/>
</dbReference>
<protein>
    <submittedName>
        <fullName evidence="8">Zinc transporter ZIP13</fullName>
    </submittedName>
</protein>